<gene>
    <name evidence="2" type="ORF">QBC33DRAFT_347514</name>
</gene>
<dbReference type="RefSeq" id="XP_060285438.1">
    <property type="nucleotide sequence ID" value="XM_060423809.1"/>
</dbReference>
<name>A0AAJ0C3E7_9PEZI</name>
<dbReference type="Proteomes" id="UP001244011">
    <property type="component" value="Unassembled WGS sequence"/>
</dbReference>
<dbReference type="Pfam" id="PF12738">
    <property type="entry name" value="PTCB-BRCT"/>
    <property type="match status" value="1"/>
</dbReference>
<reference evidence="2" key="1">
    <citation type="submission" date="2023-06" db="EMBL/GenBank/DDBJ databases">
        <title>Genome-scale phylogeny and comparative genomics of the fungal order Sordariales.</title>
        <authorList>
            <consortium name="Lawrence Berkeley National Laboratory"/>
            <person name="Hensen N."/>
            <person name="Bonometti L."/>
            <person name="Westerberg I."/>
            <person name="Brannstrom I.O."/>
            <person name="Guillou S."/>
            <person name="Cros-Aarteil S."/>
            <person name="Calhoun S."/>
            <person name="Haridas S."/>
            <person name="Kuo A."/>
            <person name="Mondo S."/>
            <person name="Pangilinan J."/>
            <person name="Riley R."/>
            <person name="Labutti K."/>
            <person name="Andreopoulos B."/>
            <person name="Lipzen A."/>
            <person name="Chen C."/>
            <person name="Yanf M."/>
            <person name="Daum C."/>
            <person name="Ng V."/>
            <person name="Clum A."/>
            <person name="Steindorff A."/>
            <person name="Ohm R."/>
            <person name="Martin F."/>
            <person name="Silar P."/>
            <person name="Natvig D."/>
            <person name="Lalanne C."/>
            <person name="Gautier V."/>
            <person name="Ament-Velasquez S.L."/>
            <person name="Kruys A."/>
            <person name="Hutchinson M.I."/>
            <person name="Powell A.J."/>
            <person name="Barry K."/>
            <person name="Miller A.N."/>
            <person name="Grigoriev I.V."/>
            <person name="Debuchy R."/>
            <person name="Gladieux P."/>
            <person name="Thoren M.H."/>
            <person name="Johannesson H."/>
        </authorList>
    </citation>
    <scope>NUCLEOTIDE SEQUENCE</scope>
    <source>
        <strain evidence="2">8032-3</strain>
    </source>
</reference>
<dbReference type="InterPro" id="IPR001357">
    <property type="entry name" value="BRCT_dom"/>
</dbReference>
<feature type="domain" description="BRCT" evidence="1">
    <location>
        <begin position="6"/>
        <end position="102"/>
    </location>
</feature>
<dbReference type="GeneID" id="85306996"/>
<evidence type="ECO:0000259" key="1">
    <source>
        <dbReference type="PROSITE" id="PS50172"/>
    </source>
</evidence>
<dbReference type="InterPro" id="IPR036420">
    <property type="entry name" value="BRCT_dom_sf"/>
</dbReference>
<keyword evidence="3" id="KW-1185">Reference proteome</keyword>
<sequence length="269" mass="31475">MAPKSSEKPIFRDLVVSMACQLGGQWTDTNISRWVNQRSGVFITEMNNSVTHLICSPEEFKKRGPRVKQALKRGAACHIVSVDWLEDSINKKRRLKEKPYLLTTALKQERAKIRREVKEAKGLEQAERFVNSNLYHTYTDATYFRYEITLTRDDAEEEIKGQRYTLYLFESNARPHLYLFAAKLYKKHRDPQPNFFRPSQTPQSFSTEFDRFKSFFRKKTGIEWDERLIKARTADKGHFSYSPPVSEPTKGHWNSGTNPILITRNLEVC</sequence>
<protein>
    <recommendedName>
        <fullName evidence="1">BRCT domain-containing protein</fullName>
    </recommendedName>
</protein>
<dbReference type="Gene3D" id="3.40.50.10190">
    <property type="entry name" value="BRCT domain"/>
    <property type="match status" value="1"/>
</dbReference>
<dbReference type="CDD" id="cd00027">
    <property type="entry name" value="BRCT"/>
    <property type="match status" value="1"/>
</dbReference>
<dbReference type="EMBL" id="MU839003">
    <property type="protein sequence ID" value="KAK1769225.1"/>
    <property type="molecule type" value="Genomic_DNA"/>
</dbReference>
<evidence type="ECO:0000313" key="3">
    <source>
        <dbReference type="Proteomes" id="UP001244011"/>
    </source>
</evidence>
<proteinExistence type="predicted"/>
<evidence type="ECO:0000313" key="2">
    <source>
        <dbReference type="EMBL" id="KAK1769225.1"/>
    </source>
</evidence>
<organism evidence="2 3">
    <name type="scientific">Phialemonium atrogriseum</name>
    <dbReference type="NCBI Taxonomy" id="1093897"/>
    <lineage>
        <taxon>Eukaryota</taxon>
        <taxon>Fungi</taxon>
        <taxon>Dikarya</taxon>
        <taxon>Ascomycota</taxon>
        <taxon>Pezizomycotina</taxon>
        <taxon>Sordariomycetes</taxon>
        <taxon>Sordariomycetidae</taxon>
        <taxon>Cephalothecales</taxon>
        <taxon>Cephalothecaceae</taxon>
        <taxon>Phialemonium</taxon>
    </lineage>
</organism>
<dbReference type="SUPFAM" id="SSF52113">
    <property type="entry name" value="BRCT domain"/>
    <property type="match status" value="1"/>
</dbReference>
<accession>A0AAJ0C3E7</accession>
<dbReference type="AlphaFoldDB" id="A0AAJ0C3E7"/>
<comment type="caution">
    <text evidence="2">The sequence shown here is derived from an EMBL/GenBank/DDBJ whole genome shotgun (WGS) entry which is preliminary data.</text>
</comment>
<dbReference type="PROSITE" id="PS50172">
    <property type="entry name" value="BRCT"/>
    <property type="match status" value="1"/>
</dbReference>